<dbReference type="Gene3D" id="1.20.58.900">
    <property type="match status" value="1"/>
</dbReference>
<evidence type="ECO:0000256" key="1">
    <source>
        <dbReference type="SAM" id="MobiDB-lite"/>
    </source>
</evidence>
<dbReference type="InterPro" id="IPR043636">
    <property type="entry name" value="L1_RRM_dom"/>
</dbReference>
<proteinExistence type="predicted"/>
<dbReference type="EMBL" id="JABVXQ010000011">
    <property type="protein sequence ID" value="KAF6086763.1"/>
    <property type="molecule type" value="Genomic_DNA"/>
</dbReference>
<evidence type="ECO:0000259" key="2">
    <source>
        <dbReference type="Pfam" id="PF02994"/>
    </source>
</evidence>
<gene>
    <name evidence="3" type="ORF">HJG60_016746</name>
</gene>
<dbReference type="Proteomes" id="UP000664940">
    <property type="component" value="Unassembled WGS sequence"/>
</dbReference>
<comment type="caution">
    <text evidence="3">The sequence shown here is derived from an EMBL/GenBank/DDBJ whole genome shotgun (WGS) entry which is preliminary data.</text>
</comment>
<dbReference type="PANTHER" id="PTHR46251:SF1">
    <property type="entry name" value="RUN DOMAIN-CONTAINING PROTEIN 3B"/>
    <property type="match status" value="1"/>
</dbReference>
<feature type="compositionally biased region" description="Low complexity" evidence="1">
    <location>
        <begin position="1"/>
        <end position="13"/>
    </location>
</feature>
<reference evidence="3 4" key="1">
    <citation type="journal article" date="2020" name="Nature">
        <title>Six reference-quality genomes reveal evolution of bat adaptations.</title>
        <authorList>
            <person name="Jebb D."/>
            <person name="Huang Z."/>
            <person name="Pippel M."/>
            <person name="Hughes G.M."/>
            <person name="Lavrichenko K."/>
            <person name="Devanna P."/>
            <person name="Winkler S."/>
            <person name="Jermiin L.S."/>
            <person name="Skirmuntt E.C."/>
            <person name="Katzourakis A."/>
            <person name="Burkitt-Gray L."/>
            <person name="Ray D.A."/>
            <person name="Sullivan K.A.M."/>
            <person name="Roscito J.G."/>
            <person name="Kirilenko B.M."/>
            <person name="Davalos L.M."/>
            <person name="Corthals A.P."/>
            <person name="Power M.L."/>
            <person name="Jones G."/>
            <person name="Ransome R.D."/>
            <person name="Dechmann D.K.N."/>
            <person name="Locatelli A.G."/>
            <person name="Puechmaille S.J."/>
            <person name="Fedrigo O."/>
            <person name="Jarvis E.D."/>
            <person name="Hiller M."/>
            <person name="Vernes S.C."/>
            <person name="Myers E.W."/>
            <person name="Teeling E.C."/>
        </authorList>
    </citation>
    <scope>NUCLEOTIDE SEQUENCE [LARGE SCALE GENOMIC DNA]</scope>
    <source>
        <strain evidence="3">Bat1K_MPI-CBG_1</strain>
    </source>
</reference>
<name>A0A833YYC1_9CHIR</name>
<dbReference type="Pfam" id="PF02994">
    <property type="entry name" value="Transposase_22"/>
    <property type="match status" value="1"/>
</dbReference>
<evidence type="ECO:0000313" key="3">
    <source>
        <dbReference type="EMBL" id="KAF6086763.1"/>
    </source>
</evidence>
<evidence type="ECO:0000313" key="4">
    <source>
        <dbReference type="Proteomes" id="UP000664940"/>
    </source>
</evidence>
<feature type="region of interest" description="Disordered" evidence="1">
    <location>
        <begin position="1"/>
        <end position="24"/>
    </location>
</feature>
<organism evidence="3 4">
    <name type="scientific">Phyllostomus discolor</name>
    <name type="common">pale spear-nosed bat</name>
    <dbReference type="NCBI Taxonomy" id="89673"/>
    <lineage>
        <taxon>Eukaryota</taxon>
        <taxon>Metazoa</taxon>
        <taxon>Chordata</taxon>
        <taxon>Craniata</taxon>
        <taxon>Vertebrata</taxon>
        <taxon>Euteleostomi</taxon>
        <taxon>Mammalia</taxon>
        <taxon>Eutheria</taxon>
        <taxon>Laurasiatheria</taxon>
        <taxon>Chiroptera</taxon>
        <taxon>Yangochiroptera</taxon>
        <taxon>Phyllostomidae</taxon>
        <taxon>Phyllostominae</taxon>
        <taxon>Phyllostomus</taxon>
    </lineage>
</organism>
<feature type="domain" description="L1 transposable element RRM" evidence="2">
    <location>
        <begin position="76"/>
        <end position="133"/>
    </location>
</feature>
<dbReference type="PANTHER" id="PTHR46251">
    <property type="entry name" value="RUN DOMAIN-CONTAINING 3 PROTEIN RUNDC3"/>
    <property type="match status" value="1"/>
</dbReference>
<protein>
    <recommendedName>
        <fullName evidence="2">L1 transposable element RRM domain-containing protein</fullName>
    </recommendedName>
</protein>
<accession>A0A833YYC1</accession>
<dbReference type="SUPFAM" id="SSF140741">
    <property type="entry name" value="RUN domain-like"/>
    <property type="match status" value="1"/>
</dbReference>
<dbReference type="AlphaFoldDB" id="A0A833YYC1"/>
<dbReference type="InterPro" id="IPR037213">
    <property type="entry name" value="Run_dom_sf"/>
</dbReference>
<sequence>MASRNLGGRSASRSGGGGGKKSLSARNAAVERRNLITVCRFSVKTLIDRSCFETIDDSSPEFNNFAAILEQILSHRLKGVPEGEEEEQEIENLFEKKMKENFANLAEEIDFQEVQEAQRVPKKLDPRKHTLRDFPKLQMAGSSPNTSSRYSMLVISPATELHGSMELTYWGGLYQLSDLF</sequence>
<dbReference type="InterPro" id="IPR047340">
    <property type="entry name" value="RUNDC3A_B"/>
</dbReference>